<feature type="non-terminal residue" evidence="1">
    <location>
        <position position="68"/>
    </location>
</feature>
<comment type="caution">
    <text evidence="1">The sequence shown here is derived from an EMBL/GenBank/DDBJ whole genome shotgun (WGS) entry which is preliminary data.</text>
</comment>
<accession>A0A0F9GKV8</accession>
<sequence length="68" mass="7710">MPTDLTSTWYLYNLAGDPVAYKTAKFVISEGFIPHILGCLVRPWPGAIIRWIMVRGRTRVPLTLVSYS</sequence>
<evidence type="ECO:0000313" key="1">
    <source>
        <dbReference type="EMBL" id="KKL91141.1"/>
    </source>
</evidence>
<dbReference type="AlphaFoldDB" id="A0A0F9GKV8"/>
<name>A0A0F9GKV8_9ZZZZ</name>
<protein>
    <submittedName>
        <fullName evidence="1">Uncharacterized protein</fullName>
    </submittedName>
</protein>
<proteinExistence type="predicted"/>
<organism evidence="1">
    <name type="scientific">marine sediment metagenome</name>
    <dbReference type="NCBI Taxonomy" id="412755"/>
    <lineage>
        <taxon>unclassified sequences</taxon>
        <taxon>metagenomes</taxon>
        <taxon>ecological metagenomes</taxon>
    </lineage>
</organism>
<dbReference type="EMBL" id="LAZR01019810">
    <property type="protein sequence ID" value="KKL91141.1"/>
    <property type="molecule type" value="Genomic_DNA"/>
</dbReference>
<gene>
    <name evidence="1" type="ORF">LCGC14_1897610</name>
</gene>
<reference evidence="1" key="1">
    <citation type="journal article" date="2015" name="Nature">
        <title>Complex archaea that bridge the gap between prokaryotes and eukaryotes.</title>
        <authorList>
            <person name="Spang A."/>
            <person name="Saw J.H."/>
            <person name="Jorgensen S.L."/>
            <person name="Zaremba-Niedzwiedzka K."/>
            <person name="Martijn J."/>
            <person name="Lind A.E."/>
            <person name="van Eijk R."/>
            <person name="Schleper C."/>
            <person name="Guy L."/>
            <person name="Ettema T.J."/>
        </authorList>
    </citation>
    <scope>NUCLEOTIDE SEQUENCE</scope>
</reference>